<dbReference type="Proteomes" id="UP000247612">
    <property type="component" value="Unassembled WGS sequence"/>
</dbReference>
<protein>
    <submittedName>
        <fullName evidence="5">AraC family transcriptional regulator</fullName>
    </submittedName>
</protein>
<dbReference type="OrthoDB" id="9801123at2"/>
<dbReference type="SUPFAM" id="SSF55136">
    <property type="entry name" value="Probable bacterial effector-binding domain"/>
    <property type="match status" value="1"/>
</dbReference>
<dbReference type="EMBL" id="QJKH01000002">
    <property type="protein sequence ID" value="PXX80935.1"/>
    <property type="molecule type" value="Genomic_DNA"/>
</dbReference>
<dbReference type="PANTHER" id="PTHR47504:SF5">
    <property type="entry name" value="RIGHT ORIGIN-BINDING PROTEIN"/>
    <property type="match status" value="1"/>
</dbReference>
<dbReference type="Pfam" id="PF12833">
    <property type="entry name" value="HTH_18"/>
    <property type="match status" value="1"/>
</dbReference>
<dbReference type="Gene3D" id="3.20.80.10">
    <property type="entry name" value="Regulatory factor, effector binding domain"/>
    <property type="match status" value="1"/>
</dbReference>
<dbReference type="RefSeq" id="WP_022938796.1">
    <property type="nucleotide sequence ID" value="NZ_CABKRQ010000006.1"/>
</dbReference>
<feature type="domain" description="HTH araC/xylS-type" evidence="4">
    <location>
        <begin position="8"/>
        <end position="109"/>
    </location>
</feature>
<dbReference type="InterPro" id="IPR018060">
    <property type="entry name" value="HTH_AraC"/>
</dbReference>
<keyword evidence="1" id="KW-0805">Transcription regulation</keyword>
<dbReference type="SMART" id="SM00871">
    <property type="entry name" value="AraC_E_bind"/>
    <property type="match status" value="1"/>
</dbReference>
<dbReference type="InterPro" id="IPR050959">
    <property type="entry name" value="MarA-like"/>
</dbReference>
<reference evidence="5 6" key="1">
    <citation type="submission" date="2018-05" db="EMBL/GenBank/DDBJ databases">
        <title>Genomic Encyclopedia of Type Strains, Phase IV (KMG-IV): sequencing the most valuable type-strain genomes for metagenomic binning, comparative biology and taxonomic classification.</title>
        <authorList>
            <person name="Goeker M."/>
        </authorList>
    </citation>
    <scope>NUCLEOTIDE SEQUENCE [LARGE SCALE GENOMIC DNA]</scope>
    <source>
        <strain evidence="5 6">JC118</strain>
    </source>
</reference>
<keyword evidence="2" id="KW-0238">DNA-binding</keyword>
<keyword evidence="6" id="KW-1185">Reference proteome</keyword>
<evidence type="ECO:0000313" key="5">
    <source>
        <dbReference type="EMBL" id="PXX80935.1"/>
    </source>
</evidence>
<dbReference type="Gene3D" id="1.10.10.60">
    <property type="entry name" value="Homeodomain-like"/>
    <property type="match status" value="2"/>
</dbReference>
<dbReference type="InterPro" id="IPR011256">
    <property type="entry name" value="Reg_factor_effector_dom_sf"/>
</dbReference>
<accession>A0A318KYW7</accession>
<evidence type="ECO:0000256" key="3">
    <source>
        <dbReference type="ARBA" id="ARBA00023163"/>
    </source>
</evidence>
<evidence type="ECO:0000313" key="6">
    <source>
        <dbReference type="Proteomes" id="UP000247612"/>
    </source>
</evidence>
<gene>
    <name evidence="5" type="ORF">DES51_10253</name>
</gene>
<dbReference type="InterPro" id="IPR029442">
    <property type="entry name" value="GyrI-like"/>
</dbReference>
<dbReference type="SMART" id="SM00342">
    <property type="entry name" value="HTH_ARAC"/>
    <property type="match status" value="1"/>
</dbReference>
<dbReference type="GO" id="GO:0003700">
    <property type="term" value="F:DNA-binding transcription factor activity"/>
    <property type="evidence" value="ECO:0007669"/>
    <property type="project" value="InterPro"/>
</dbReference>
<evidence type="ECO:0000256" key="2">
    <source>
        <dbReference type="ARBA" id="ARBA00023125"/>
    </source>
</evidence>
<dbReference type="PANTHER" id="PTHR47504">
    <property type="entry name" value="RIGHT ORIGIN-BINDING PROTEIN"/>
    <property type="match status" value="1"/>
</dbReference>
<dbReference type="Pfam" id="PF06445">
    <property type="entry name" value="GyrI-like"/>
    <property type="match status" value="1"/>
</dbReference>
<name>A0A318KYW7_9FIRM</name>
<comment type="caution">
    <text evidence="5">The sequence shown here is derived from an EMBL/GenBank/DDBJ whole genome shotgun (WGS) entry which is preliminary data.</text>
</comment>
<dbReference type="AlphaFoldDB" id="A0A318KYW7"/>
<dbReference type="SUPFAM" id="SSF46689">
    <property type="entry name" value="Homeodomain-like"/>
    <property type="match status" value="1"/>
</dbReference>
<dbReference type="PRINTS" id="PR00032">
    <property type="entry name" value="HTHARAC"/>
</dbReference>
<dbReference type="PROSITE" id="PS01124">
    <property type="entry name" value="HTH_ARAC_FAMILY_2"/>
    <property type="match status" value="1"/>
</dbReference>
<dbReference type="GO" id="GO:0043565">
    <property type="term" value="F:sequence-specific DNA binding"/>
    <property type="evidence" value="ECO:0007669"/>
    <property type="project" value="InterPro"/>
</dbReference>
<dbReference type="InterPro" id="IPR009057">
    <property type="entry name" value="Homeodomain-like_sf"/>
</dbReference>
<evidence type="ECO:0000259" key="4">
    <source>
        <dbReference type="PROSITE" id="PS01124"/>
    </source>
</evidence>
<proteinExistence type="predicted"/>
<dbReference type="InterPro" id="IPR010499">
    <property type="entry name" value="AraC_E-bd"/>
</dbReference>
<organism evidence="5 6">
    <name type="scientific">Dielma fastidiosa</name>
    <dbReference type="NCBI Taxonomy" id="1034346"/>
    <lineage>
        <taxon>Bacteria</taxon>
        <taxon>Bacillati</taxon>
        <taxon>Bacillota</taxon>
        <taxon>Erysipelotrichia</taxon>
        <taxon>Erysipelotrichales</taxon>
        <taxon>Erysipelotrichaceae</taxon>
        <taxon>Dielma</taxon>
    </lineage>
</organism>
<keyword evidence="3" id="KW-0804">Transcription</keyword>
<sequence>MNWNEKLQTILDYVEEHLQRREEPINKNEIAEMAGCSYALFQKIFAYMNEISFAEYVRNRKLTLAGYDLKSSNIKVIELSYKYGYDSPTSFTKAFQQFHGVTPKAARMMDAQLKIYPKMSFTKASTIAWRLEKKSAFRLIGKSLKLRAEDEQNYQLIPAFWNQCQQDGTTFQLMQKSEGNPPGIFGLFDQYDEHSISYKIMSASNAALQADWCEVTLPAQTWAVFDCYGTQPDAIQRGWDFLHNEWLVKYPFKHEDCPELEWYSEGNVYSKDYLSQIWIPIIEEE</sequence>
<dbReference type="STRING" id="1034346.GCA_000313565_02509"/>
<dbReference type="InterPro" id="IPR020449">
    <property type="entry name" value="Tscrpt_reg_AraC-type_HTH"/>
</dbReference>
<evidence type="ECO:0000256" key="1">
    <source>
        <dbReference type="ARBA" id="ARBA00023015"/>
    </source>
</evidence>